<evidence type="ECO:0000313" key="3">
    <source>
        <dbReference type="RefSeq" id="XP_017303855.1"/>
    </source>
</evidence>
<evidence type="ECO:0000256" key="1">
    <source>
        <dbReference type="SAM" id="Phobius"/>
    </source>
</evidence>
<protein>
    <submittedName>
        <fullName evidence="3">Uncharacterized protein LOC108253768</fullName>
    </submittedName>
</protein>
<reference evidence="3" key="1">
    <citation type="submission" date="2025-08" db="UniProtKB">
        <authorList>
            <consortium name="RefSeq"/>
        </authorList>
    </citation>
    <scope>IDENTIFICATION</scope>
</reference>
<organism evidence="2 3">
    <name type="scientific">Diaphorina citri</name>
    <name type="common">Asian citrus psyllid</name>
    <dbReference type="NCBI Taxonomy" id="121845"/>
    <lineage>
        <taxon>Eukaryota</taxon>
        <taxon>Metazoa</taxon>
        <taxon>Ecdysozoa</taxon>
        <taxon>Arthropoda</taxon>
        <taxon>Hexapoda</taxon>
        <taxon>Insecta</taxon>
        <taxon>Pterygota</taxon>
        <taxon>Neoptera</taxon>
        <taxon>Paraneoptera</taxon>
        <taxon>Hemiptera</taxon>
        <taxon>Sternorrhyncha</taxon>
        <taxon>Psylloidea</taxon>
        <taxon>Psyllidae</taxon>
        <taxon>Diaphorininae</taxon>
        <taxon>Diaphorina</taxon>
    </lineage>
</organism>
<name>A0A1S4ENU8_DIACI</name>
<dbReference type="RefSeq" id="XP_017303855.1">
    <property type="nucleotide sequence ID" value="XM_017448366.2"/>
</dbReference>
<dbReference type="Proteomes" id="UP000079169">
    <property type="component" value="Unplaced"/>
</dbReference>
<keyword evidence="1" id="KW-0472">Membrane</keyword>
<feature type="transmembrane region" description="Helical" evidence="1">
    <location>
        <begin position="102"/>
        <end position="127"/>
    </location>
</feature>
<dbReference type="PaxDb" id="121845-A0A1S4ENU8"/>
<evidence type="ECO:0000313" key="2">
    <source>
        <dbReference type="Proteomes" id="UP000079169"/>
    </source>
</evidence>
<dbReference type="AlphaFoldDB" id="A0A1S4ENU8"/>
<proteinExistence type="predicted"/>
<feature type="non-terminal residue" evidence="3">
    <location>
        <position position="1"/>
    </location>
</feature>
<keyword evidence="1" id="KW-1133">Transmembrane helix</keyword>
<keyword evidence="2" id="KW-1185">Reference proteome</keyword>
<dbReference type="GeneID" id="108253768"/>
<sequence length="129" mass="14250">DVALRSSYLSSLRRVCNGKLPVPEDKVVDYPPKVHPHGAVQSMSSLHTYIADEYFHNREMKVRCEASFSPVLWVGTKESTVLEEKVFRSKEASFLRATASSLIPLSGILLATLSILLSHVISAALVIHC</sequence>
<gene>
    <name evidence="3" type="primary">LOC108253768</name>
</gene>
<dbReference type="KEGG" id="dci:108253768"/>
<accession>A0A1S4ENU8</accession>
<keyword evidence="1" id="KW-0812">Transmembrane</keyword>